<dbReference type="Proteomes" id="UP000251314">
    <property type="component" value="Unassembled WGS sequence"/>
</dbReference>
<dbReference type="EMBL" id="MJFZ01000721">
    <property type="protein sequence ID" value="RAW25706.1"/>
    <property type="molecule type" value="Genomic_DNA"/>
</dbReference>
<protein>
    <submittedName>
        <fullName evidence="1">Uncharacterized protein</fullName>
    </submittedName>
</protein>
<proteinExistence type="predicted"/>
<evidence type="ECO:0000313" key="1">
    <source>
        <dbReference type="EMBL" id="RAW25706.1"/>
    </source>
</evidence>
<evidence type="ECO:0000313" key="2">
    <source>
        <dbReference type="Proteomes" id="UP000251314"/>
    </source>
</evidence>
<organism evidence="1 2">
    <name type="scientific">Phytophthora cactorum</name>
    <dbReference type="NCBI Taxonomy" id="29920"/>
    <lineage>
        <taxon>Eukaryota</taxon>
        <taxon>Sar</taxon>
        <taxon>Stramenopiles</taxon>
        <taxon>Oomycota</taxon>
        <taxon>Peronosporomycetes</taxon>
        <taxon>Peronosporales</taxon>
        <taxon>Peronosporaceae</taxon>
        <taxon>Phytophthora</taxon>
    </lineage>
</organism>
<reference evidence="1 2" key="1">
    <citation type="submission" date="2018-01" db="EMBL/GenBank/DDBJ databases">
        <title>Draft genome of the strawberry crown rot pathogen Phytophthora cactorum.</title>
        <authorList>
            <person name="Armitage A.D."/>
            <person name="Lysoe E."/>
            <person name="Nellist C.F."/>
            <person name="Harrison R.J."/>
            <person name="Brurberg M.B."/>
        </authorList>
    </citation>
    <scope>NUCLEOTIDE SEQUENCE [LARGE SCALE GENOMIC DNA]</scope>
    <source>
        <strain evidence="1 2">10300</strain>
    </source>
</reference>
<name>A0A329RPQ9_9STRA</name>
<keyword evidence="2" id="KW-1185">Reference proteome</keyword>
<comment type="caution">
    <text evidence="1">The sequence shown here is derived from an EMBL/GenBank/DDBJ whole genome shotgun (WGS) entry which is preliminary data.</text>
</comment>
<dbReference type="AlphaFoldDB" id="A0A329RPQ9"/>
<gene>
    <name evidence="1" type="ORF">PC110_g17879</name>
</gene>
<sequence>TPVEDPLRCKLLFPVRVVAAAAVEGVRGQGFRRSSRGNDAFQETVTYACTPSSPRLGSFDRDTKCKVAGDDRVGPRAVGDAAAAVSVGLTQEVVDTVTDELGAARAAFSVPGSASIKSAKGVLGSGALSWSGTNFRSWLSKELHGPSCIANATANTCSGPVRKLFLAGTSVSPCSSAILMRSRRRFDDRPKECHIKHASAAS</sequence>
<feature type="non-terminal residue" evidence="1">
    <location>
        <position position="1"/>
    </location>
</feature>
<accession>A0A329RPQ9</accession>
<dbReference type="VEuPathDB" id="FungiDB:PC110_g17879"/>